<feature type="compositionally biased region" description="Polar residues" evidence="2">
    <location>
        <begin position="1"/>
        <end position="12"/>
    </location>
</feature>
<organism evidence="3 4">
    <name type="scientific">Neoarthrinium moseri</name>
    <dbReference type="NCBI Taxonomy" id="1658444"/>
    <lineage>
        <taxon>Eukaryota</taxon>
        <taxon>Fungi</taxon>
        <taxon>Dikarya</taxon>
        <taxon>Ascomycota</taxon>
        <taxon>Pezizomycotina</taxon>
        <taxon>Sordariomycetes</taxon>
        <taxon>Xylariomycetidae</taxon>
        <taxon>Amphisphaeriales</taxon>
        <taxon>Apiosporaceae</taxon>
        <taxon>Neoarthrinium</taxon>
    </lineage>
</organism>
<evidence type="ECO:0000313" key="4">
    <source>
        <dbReference type="Proteomes" id="UP000829685"/>
    </source>
</evidence>
<name>A0A9P9WYA3_9PEZI</name>
<comment type="caution">
    <text evidence="3">The sequence shown here is derived from an EMBL/GenBank/DDBJ whole genome shotgun (WGS) entry which is preliminary data.</text>
</comment>
<accession>A0A9P9WYA3</accession>
<evidence type="ECO:0000313" key="3">
    <source>
        <dbReference type="EMBL" id="KAI1881482.1"/>
    </source>
</evidence>
<reference evidence="3" key="1">
    <citation type="submission" date="2021-03" db="EMBL/GenBank/DDBJ databases">
        <title>Revisited historic fungal species revealed as producer of novel bioactive compounds through whole genome sequencing and comparative genomics.</title>
        <authorList>
            <person name="Vignolle G.A."/>
            <person name="Hochenegger N."/>
            <person name="Mach R.L."/>
            <person name="Mach-Aigner A.R."/>
            <person name="Javad Rahimi M."/>
            <person name="Salim K.A."/>
            <person name="Chan C.M."/>
            <person name="Lim L.B.L."/>
            <person name="Cai F."/>
            <person name="Druzhinina I.S."/>
            <person name="U'Ren J.M."/>
            <person name="Derntl C."/>
        </authorList>
    </citation>
    <scope>NUCLEOTIDE SEQUENCE</scope>
    <source>
        <strain evidence="3">TUCIM 5799</strain>
    </source>
</reference>
<dbReference type="AlphaFoldDB" id="A0A9P9WYA3"/>
<dbReference type="PANTHER" id="PTHR31896">
    <property type="entry name" value="FAMILY REGULATORY PROTEIN, PUTATIVE (AFU_ORTHOLOGUE AFUA_3G14730)-RELATED"/>
    <property type="match status" value="1"/>
</dbReference>
<dbReference type="GO" id="GO:0016740">
    <property type="term" value="F:transferase activity"/>
    <property type="evidence" value="ECO:0007669"/>
    <property type="project" value="UniProtKB-KW"/>
</dbReference>
<dbReference type="InterPro" id="IPR023213">
    <property type="entry name" value="CAT-like_dom_sf"/>
</dbReference>
<gene>
    <name evidence="3" type="ORF">JX265_000308</name>
</gene>
<protein>
    <submittedName>
        <fullName evidence="3">Uncharacterized protein</fullName>
    </submittedName>
</protein>
<evidence type="ECO:0000256" key="1">
    <source>
        <dbReference type="ARBA" id="ARBA00022679"/>
    </source>
</evidence>
<dbReference type="Proteomes" id="UP000829685">
    <property type="component" value="Unassembled WGS sequence"/>
</dbReference>
<dbReference type="EMBL" id="JAFIMR010000001">
    <property type="protein sequence ID" value="KAI1881482.1"/>
    <property type="molecule type" value="Genomic_DNA"/>
</dbReference>
<keyword evidence="4" id="KW-1185">Reference proteome</keyword>
<dbReference type="PANTHER" id="PTHR31896:SF64">
    <property type="entry name" value="TRICHOTHECENE 3-O-ACETYLTRANSFERASE"/>
    <property type="match status" value="1"/>
</dbReference>
<evidence type="ECO:0000256" key="2">
    <source>
        <dbReference type="SAM" id="MobiDB-lite"/>
    </source>
</evidence>
<dbReference type="Gene3D" id="3.30.559.10">
    <property type="entry name" value="Chloramphenicol acetyltransferase-like domain"/>
    <property type="match status" value="2"/>
</dbReference>
<feature type="region of interest" description="Disordered" evidence="2">
    <location>
        <begin position="1"/>
        <end position="26"/>
    </location>
</feature>
<dbReference type="Pfam" id="PF02458">
    <property type="entry name" value="Transferase"/>
    <property type="match status" value="1"/>
</dbReference>
<keyword evidence="1" id="KW-0808">Transferase</keyword>
<proteinExistence type="predicted"/>
<sequence length="541" mass="59944">MASTELDSTTTHGGEADAGFTPPQTTASEETNLKLVYNLSVIDQSVSRKYVRRMFIFDFPVTSEDKVEAASGAIRQGLEVALKHYPFLTGKVGPARDPERNLVQLRYGDTDELRSVMPDIFKIRVHPEDLTFGGYEELCRRGMPVSHWAMENFCASPQGPGLLPEWKPAFTLQANFLEEGALVLCVAFQHSVADGTSIGLFVDKFAAGIRGDITVDNVGEYSGANLESITENAPKRKVVDCFPEWNFDERQKLPHRHQWDSYVITMSAQMISELKHRVNYCVRRRTLSSAWVSTIDCISALMWVYISRARLVSFKKKTDATVFTTAVSIRDRLGNTVEPTQFGNLFSTVAVEKFIQEVVPRAQSASAKAEKPLLCNASLLEIASCAMDIREGISDVTKAYTVPRLRKLAQLEDPTKASTAAARACLPTKTGVKLGSLVDFGADTNFGIPGTAGDGRPRFCRKPWMMDGGMVNILPRRGGTHGDAPWEILVCLPAHTIEKLVHNDALGPFIDSYVQDKDPRISYRRPAEIPGRPRLPNIDGW</sequence>
<dbReference type="InterPro" id="IPR051283">
    <property type="entry name" value="Sec_Metabolite_Acyltrans"/>
</dbReference>